<sequence length="272" mass="29810">MFARVSSLSEPLNGVAPYNNSKIRTPSVHQSTELPCPSPDTISGARYSCVPTNDIERRSMGSATKTSPPAGPPRRLVFLTRLRFGWKQDTPGTMQLGRMQLVLAAVEAVVAARSFGWGLEEGRVGWWLRMSCAAGEQPKSALSDRSKSVSMMWPSDLTRTFSGFRSRISFSVLARALLFLPISSFLSITFAATTTPPLPLTSAKYTLPMSPLPSRWMKRRSEIAIEPSGLAILRIASRQGSAPEAIGDGFRDSQVEEDEEDEPEVVETEETV</sequence>
<protein>
    <submittedName>
        <fullName evidence="2">Uncharacterized protein</fullName>
    </submittedName>
</protein>
<evidence type="ECO:0000313" key="3">
    <source>
        <dbReference type="Proteomes" id="UP000775213"/>
    </source>
</evidence>
<keyword evidence="3" id="KW-1185">Reference proteome</keyword>
<dbReference type="Proteomes" id="UP000775213">
    <property type="component" value="Unassembled WGS sequence"/>
</dbReference>
<dbReference type="EMBL" id="JAGFBR010000016">
    <property type="protein sequence ID" value="KAH0453480.1"/>
    <property type="molecule type" value="Genomic_DNA"/>
</dbReference>
<evidence type="ECO:0000256" key="1">
    <source>
        <dbReference type="SAM" id="MobiDB-lite"/>
    </source>
</evidence>
<proteinExistence type="predicted"/>
<comment type="caution">
    <text evidence="2">The sequence shown here is derived from an EMBL/GenBank/DDBJ whole genome shotgun (WGS) entry which is preliminary data.</text>
</comment>
<feature type="compositionally biased region" description="Acidic residues" evidence="1">
    <location>
        <begin position="255"/>
        <end position="272"/>
    </location>
</feature>
<gene>
    <name evidence="2" type="ORF">IEQ34_017804</name>
</gene>
<name>A0AAV7FUS5_DENCH</name>
<dbReference type="AlphaFoldDB" id="A0AAV7FUS5"/>
<evidence type="ECO:0000313" key="2">
    <source>
        <dbReference type="EMBL" id="KAH0453480.1"/>
    </source>
</evidence>
<organism evidence="2 3">
    <name type="scientific">Dendrobium chrysotoxum</name>
    <name type="common">Orchid</name>
    <dbReference type="NCBI Taxonomy" id="161865"/>
    <lineage>
        <taxon>Eukaryota</taxon>
        <taxon>Viridiplantae</taxon>
        <taxon>Streptophyta</taxon>
        <taxon>Embryophyta</taxon>
        <taxon>Tracheophyta</taxon>
        <taxon>Spermatophyta</taxon>
        <taxon>Magnoliopsida</taxon>
        <taxon>Liliopsida</taxon>
        <taxon>Asparagales</taxon>
        <taxon>Orchidaceae</taxon>
        <taxon>Epidendroideae</taxon>
        <taxon>Malaxideae</taxon>
        <taxon>Dendrobiinae</taxon>
        <taxon>Dendrobium</taxon>
    </lineage>
</organism>
<feature type="region of interest" description="Disordered" evidence="1">
    <location>
        <begin position="240"/>
        <end position="272"/>
    </location>
</feature>
<accession>A0AAV7FUS5</accession>
<reference evidence="2 3" key="1">
    <citation type="journal article" date="2021" name="Hortic Res">
        <title>Chromosome-scale assembly of the Dendrobium chrysotoxum genome enhances the understanding of orchid evolution.</title>
        <authorList>
            <person name="Zhang Y."/>
            <person name="Zhang G.Q."/>
            <person name="Zhang D."/>
            <person name="Liu X.D."/>
            <person name="Xu X.Y."/>
            <person name="Sun W.H."/>
            <person name="Yu X."/>
            <person name="Zhu X."/>
            <person name="Wang Z.W."/>
            <person name="Zhao X."/>
            <person name="Zhong W.Y."/>
            <person name="Chen H."/>
            <person name="Yin W.L."/>
            <person name="Huang T."/>
            <person name="Niu S.C."/>
            <person name="Liu Z.J."/>
        </authorList>
    </citation>
    <scope>NUCLEOTIDE SEQUENCE [LARGE SCALE GENOMIC DNA]</scope>
    <source>
        <strain evidence="2">Lindl</strain>
    </source>
</reference>